<name>A0ACB5UDD4_AMBMO</name>
<reference evidence="1" key="1">
    <citation type="submission" date="2023-04" db="EMBL/GenBank/DDBJ databases">
        <title>Ambrosiozyma monospora NBRC 10751.</title>
        <authorList>
            <person name="Ichikawa N."/>
            <person name="Sato H."/>
            <person name="Tonouchi N."/>
        </authorList>
    </citation>
    <scope>NUCLEOTIDE SEQUENCE</scope>
    <source>
        <strain evidence="1">NBRC 10751</strain>
    </source>
</reference>
<dbReference type="EMBL" id="BSXS01015202">
    <property type="protein sequence ID" value="GMF06477.1"/>
    <property type="molecule type" value="Genomic_DNA"/>
</dbReference>
<evidence type="ECO:0000313" key="1">
    <source>
        <dbReference type="EMBL" id="GMF06477.1"/>
    </source>
</evidence>
<gene>
    <name evidence="1" type="ORF">Amon02_001270700</name>
</gene>
<evidence type="ECO:0000313" key="2">
    <source>
        <dbReference type="Proteomes" id="UP001165064"/>
    </source>
</evidence>
<comment type="caution">
    <text evidence="1">The sequence shown here is derived from an EMBL/GenBank/DDBJ whole genome shotgun (WGS) entry which is preliminary data.</text>
</comment>
<dbReference type="Proteomes" id="UP001165064">
    <property type="component" value="Unassembled WGS sequence"/>
</dbReference>
<keyword evidence="2" id="KW-1185">Reference proteome</keyword>
<organism evidence="1 2">
    <name type="scientific">Ambrosiozyma monospora</name>
    <name type="common">Yeast</name>
    <name type="synonym">Endomycopsis monosporus</name>
    <dbReference type="NCBI Taxonomy" id="43982"/>
    <lineage>
        <taxon>Eukaryota</taxon>
        <taxon>Fungi</taxon>
        <taxon>Dikarya</taxon>
        <taxon>Ascomycota</taxon>
        <taxon>Saccharomycotina</taxon>
        <taxon>Pichiomycetes</taxon>
        <taxon>Pichiales</taxon>
        <taxon>Pichiaceae</taxon>
        <taxon>Ambrosiozyma</taxon>
    </lineage>
</organism>
<proteinExistence type="predicted"/>
<accession>A0ACB5UDD4</accession>
<protein>
    <submittedName>
        <fullName evidence="1">Unnamed protein product</fullName>
    </submittedName>
</protein>
<sequence length="177" mass="19363">MAFLPGFDYDSNTTSFSSNNNTIERIEGKEEGIVKPVVATVCKITEVYQHENQIVLSLRALCRGLIVDHKSGDGKRHGGPFVGEVLVSVPSQLDGLVRSVGNTSGNRNGNGQLLLKDRNGSQKDQKPKIVSKKVQYDDRDGFEEKKMVQEFVNLQLDTLGASGSNIPSDVNSNSIQR</sequence>